<dbReference type="InterPro" id="IPR031731">
    <property type="entry name" value="CX9C"/>
</dbReference>
<dbReference type="AlphaFoldDB" id="A0A8T2SEZ5"/>
<feature type="domain" description="IMS import disulfide relay-system CHCH-CHCH-like Cx9C" evidence="1">
    <location>
        <begin position="21"/>
        <end position="55"/>
    </location>
</feature>
<dbReference type="OrthoDB" id="494426at2759"/>
<name>A0A8T2SEZ5_CERRI</name>
<gene>
    <name evidence="2" type="ORF">KP509_20G009500</name>
</gene>
<evidence type="ECO:0000259" key="1">
    <source>
        <dbReference type="Pfam" id="PF16860"/>
    </source>
</evidence>
<dbReference type="Gene3D" id="1.10.287.1130">
    <property type="entry name" value="CytochromE C oxidase copper chaperone"/>
    <property type="match status" value="1"/>
</dbReference>
<protein>
    <recommendedName>
        <fullName evidence="1">IMS import disulfide relay-system CHCH-CHCH-like Cx9C domain-containing protein</fullName>
    </recommendedName>
</protein>
<evidence type="ECO:0000313" key="3">
    <source>
        <dbReference type="Proteomes" id="UP000825935"/>
    </source>
</evidence>
<accession>A0A8T2SEZ5</accession>
<keyword evidence="3" id="KW-1185">Reference proteome</keyword>
<dbReference type="GO" id="GO:0005739">
    <property type="term" value="C:mitochondrion"/>
    <property type="evidence" value="ECO:0007669"/>
    <property type="project" value="GOC"/>
</dbReference>
<organism evidence="2 3">
    <name type="scientific">Ceratopteris richardii</name>
    <name type="common">Triangle waterfern</name>
    <dbReference type="NCBI Taxonomy" id="49495"/>
    <lineage>
        <taxon>Eukaryota</taxon>
        <taxon>Viridiplantae</taxon>
        <taxon>Streptophyta</taxon>
        <taxon>Embryophyta</taxon>
        <taxon>Tracheophyta</taxon>
        <taxon>Polypodiopsida</taxon>
        <taxon>Polypodiidae</taxon>
        <taxon>Polypodiales</taxon>
        <taxon>Pteridineae</taxon>
        <taxon>Pteridaceae</taxon>
        <taxon>Parkerioideae</taxon>
        <taxon>Ceratopteris</taxon>
    </lineage>
</organism>
<dbReference type="SUPFAM" id="SSF47072">
    <property type="entry name" value="Cysteine alpha-hairpin motif"/>
    <property type="match status" value="1"/>
</dbReference>
<dbReference type="GO" id="GO:0003735">
    <property type="term" value="F:structural constituent of ribosome"/>
    <property type="evidence" value="ECO:0007669"/>
    <property type="project" value="InterPro"/>
</dbReference>
<dbReference type="GO" id="GO:0032543">
    <property type="term" value="P:mitochondrial translation"/>
    <property type="evidence" value="ECO:0007669"/>
    <property type="project" value="InterPro"/>
</dbReference>
<dbReference type="InterPro" id="IPR009069">
    <property type="entry name" value="Cys_alpha_HP_mot_SF"/>
</dbReference>
<sequence length="80" mass="9327">MGKRTYNFTRVTPKKWSKTTTCMQEMHDFLNCLPRNNYDADRCAKQRAALNACVEREGNAGKQKSSINYHLSLICRRAKR</sequence>
<dbReference type="InterPro" id="IPR017264">
    <property type="entry name" value="Ribosomal_mS37_fun"/>
</dbReference>
<dbReference type="PANTHER" id="PTHR28066">
    <property type="entry name" value="37S RIBOSOMAL PROTEIN MRP10, MITOCHONDRIAL"/>
    <property type="match status" value="1"/>
</dbReference>
<dbReference type="EMBL" id="CM035425">
    <property type="protein sequence ID" value="KAH7330947.1"/>
    <property type="molecule type" value="Genomic_DNA"/>
</dbReference>
<evidence type="ECO:0000313" key="2">
    <source>
        <dbReference type="EMBL" id="KAH7330947.1"/>
    </source>
</evidence>
<dbReference type="PANTHER" id="PTHR28066:SF1">
    <property type="entry name" value="SMALL RIBOSOMAL SUBUNIT PROTEIN MS37"/>
    <property type="match status" value="1"/>
</dbReference>
<proteinExistence type="predicted"/>
<dbReference type="OMA" id="KMNTINH"/>
<comment type="caution">
    <text evidence="2">The sequence shown here is derived from an EMBL/GenBank/DDBJ whole genome shotgun (WGS) entry which is preliminary data.</text>
</comment>
<dbReference type="Proteomes" id="UP000825935">
    <property type="component" value="Chromosome 20"/>
</dbReference>
<dbReference type="PROSITE" id="PS51808">
    <property type="entry name" value="CHCH"/>
    <property type="match status" value="1"/>
</dbReference>
<dbReference type="Pfam" id="PF16860">
    <property type="entry name" value="CX9C"/>
    <property type="match status" value="1"/>
</dbReference>
<reference evidence="2" key="1">
    <citation type="submission" date="2021-08" db="EMBL/GenBank/DDBJ databases">
        <title>WGS assembly of Ceratopteris richardii.</title>
        <authorList>
            <person name="Marchant D.B."/>
            <person name="Chen G."/>
            <person name="Jenkins J."/>
            <person name="Shu S."/>
            <person name="Leebens-Mack J."/>
            <person name="Grimwood J."/>
            <person name="Schmutz J."/>
            <person name="Soltis P."/>
            <person name="Soltis D."/>
            <person name="Chen Z.-H."/>
        </authorList>
    </citation>
    <scope>NUCLEOTIDE SEQUENCE</scope>
    <source>
        <strain evidence="2">Whitten #5841</strain>
        <tissue evidence="2">Leaf</tissue>
    </source>
</reference>